<reference evidence="9" key="1">
    <citation type="submission" date="2021-01" db="EMBL/GenBank/DDBJ databases">
        <title>Whole genome shotgun sequence of Sphaerimonospora thailandensis NBRC 107569.</title>
        <authorList>
            <person name="Komaki H."/>
            <person name="Tamura T."/>
        </authorList>
    </citation>
    <scope>NUCLEOTIDE SEQUENCE</scope>
    <source>
        <strain evidence="9">NBRC 107569</strain>
    </source>
</reference>
<gene>
    <name evidence="9" type="ORF">Mth01_58110</name>
</gene>
<comment type="caution">
    <text evidence="9">The sequence shown here is derived from an EMBL/GenBank/DDBJ whole genome shotgun (WGS) entry which is preliminary data.</text>
</comment>
<dbReference type="EMBL" id="BOOG01000126">
    <property type="protein sequence ID" value="GIH73558.1"/>
    <property type="molecule type" value="Genomic_DNA"/>
</dbReference>
<dbReference type="InterPro" id="IPR011096">
    <property type="entry name" value="FTP_domain"/>
</dbReference>
<feature type="chain" id="PRO_5035194406" description="FTP domain-containing protein" evidence="7">
    <location>
        <begin position="32"/>
        <end position="209"/>
    </location>
</feature>
<proteinExistence type="predicted"/>
<evidence type="ECO:0000256" key="2">
    <source>
        <dbReference type="ARBA" id="ARBA00022723"/>
    </source>
</evidence>
<evidence type="ECO:0000256" key="7">
    <source>
        <dbReference type="SAM" id="SignalP"/>
    </source>
</evidence>
<dbReference type="Pfam" id="PF07504">
    <property type="entry name" value="FTP"/>
    <property type="match status" value="1"/>
</dbReference>
<evidence type="ECO:0000313" key="9">
    <source>
        <dbReference type="EMBL" id="GIH73558.1"/>
    </source>
</evidence>
<protein>
    <recommendedName>
        <fullName evidence="8">FTP domain-containing protein</fullName>
    </recommendedName>
</protein>
<dbReference type="GO" id="GO:0008237">
    <property type="term" value="F:metallopeptidase activity"/>
    <property type="evidence" value="ECO:0007669"/>
    <property type="project" value="UniProtKB-KW"/>
</dbReference>
<dbReference type="Proteomes" id="UP000610966">
    <property type="component" value="Unassembled WGS sequence"/>
</dbReference>
<evidence type="ECO:0000256" key="5">
    <source>
        <dbReference type="ARBA" id="ARBA00023049"/>
    </source>
</evidence>
<evidence type="ECO:0000259" key="8">
    <source>
        <dbReference type="Pfam" id="PF07504"/>
    </source>
</evidence>
<dbReference type="Gene3D" id="3.10.450.490">
    <property type="match status" value="1"/>
</dbReference>
<dbReference type="RefSeq" id="WP_239090092.1">
    <property type="nucleotide sequence ID" value="NZ_BOOG01000126.1"/>
</dbReference>
<sequence length="209" mass="21218">MNPTMRSGAVAVLAAVTLTTASLTAVPAASAATGAKAAGAQATAPTPPAFAPPDAQERRNARASADNALSANPSKLLRKSGNDKFKLLRSVAGTRGLQYLTYQRTHRGLPVYGGDVIVATDKTGQSVDTVVTGQQATVDVDTKAAVTAAAATATARAQLASVEEAATPALLVHATTDTPAWPGRSWSPAPPSRAAPACCTCTWTPRTGR</sequence>
<accession>A0A8J3RJP5</accession>
<evidence type="ECO:0000313" key="10">
    <source>
        <dbReference type="Proteomes" id="UP000610966"/>
    </source>
</evidence>
<keyword evidence="5" id="KW-0482">Metalloprotease</keyword>
<dbReference type="GO" id="GO:0046872">
    <property type="term" value="F:metal ion binding"/>
    <property type="evidence" value="ECO:0007669"/>
    <property type="project" value="UniProtKB-KW"/>
</dbReference>
<keyword evidence="2" id="KW-0479">Metal-binding</keyword>
<keyword evidence="3" id="KW-0378">Hydrolase</keyword>
<feature type="region of interest" description="Disordered" evidence="6">
    <location>
        <begin position="39"/>
        <end position="76"/>
    </location>
</feature>
<name>A0A8J3RJP5_9ACTN</name>
<keyword evidence="7" id="KW-0732">Signal</keyword>
<dbReference type="GO" id="GO:0006508">
    <property type="term" value="P:proteolysis"/>
    <property type="evidence" value="ECO:0007669"/>
    <property type="project" value="UniProtKB-KW"/>
</dbReference>
<evidence type="ECO:0000256" key="3">
    <source>
        <dbReference type="ARBA" id="ARBA00022801"/>
    </source>
</evidence>
<feature type="signal peptide" evidence="7">
    <location>
        <begin position="1"/>
        <end position="31"/>
    </location>
</feature>
<evidence type="ECO:0000256" key="1">
    <source>
        <dbReference type="ARBA" id="ARBA00022670"/>
    </source>
</evidence>
<evidence type="ECO:0000256" key="4">
    <source>
        <dbReference type="ARBA" id="ARBA00022833"/>
    </source>
</evidence>
<keyword evidence="1" id="KW-0645">Protease</keyword>
<organism evidence="9 10">
    <name type="scientific">Sphaerimonospora thailandensis</name>
    <dbReference type="NCBI Taxonomy" id="795644"/>
    <lineage>
        <taxon>Bacteria</taxon>
        <taxon>Bacillati</taxon>
        <taxon>Actinomycetota</taxon>
        <taxon>Actinomycetes</taxon>
        <taxon>Streptosporangiales</taxon>
        <taxon>Streptosporangiaceae</taxon>
        <taxon>Sphaerimonospora</taxon>
    </lineage>
</organism>
<evidence type="ECO:0000256" key="6">
    <source>
        <dbReference type="SAM" id="MobiDB-lite"/>
    </source>
</evidence>
<keyword evidence="10" id="KW-1185">Reference proteome</keyword>
<feature type="domain" description="FTP" evidence="8">
    <location>
        <begin position="83"/>
        <end position="125"/>
    </location>
</feature>
<keyword evidence="4" id="KW-0862">Zinc</keyword>
<dbReference type="AlphaFoldDB" id="A0A8J3RJP5"/>